<dbReference type="EMBL" id="AP028215">
    <property type="protein sequence ID" value="BEI91300.1"/>
    <property type="molecule type" value="Genomic_DNA"/>
</dbReference>
<organism evidence="3 4">
    <name type="scientific">Cutaneotrichosporon cavernicola</name>
    <dbReference type="NCBI Taxonomy" id="279322"/>
    <lineage>
        <taxon>Eukaryota</taxon>
        <taxon>Fungi</taxon>
        <taxon>Dikarya</taxon>
        <taxon>Basidiomycota</taxon>
        <taxon>Agaricomycotina</taxon>
        <taxon>Tremellomycetes</taxon>
        <taxon>Trichosporonales</taxon>
        <taxon>Trichosporonaceae</taxon>
        <taxon>Cutaneotrichosporon</taxon>
    </lineage>
</organism>
<dbReference type="Pfam" id="PF17104">
    <property type="entry name" value="YBL010C_LAA2"/>
    <property type="match status" value="1"/>
</dbReference>
<evidence type="ECO:0000313" key="3">
    <source>
        <dbReference type="EMBL" id="BEI91300.1"/>
    </source>
</evidence>
<dbReference type="AlphaFoldDB" id="A0AA48L3J8"/>
<feature type="region of interest" description="Disordered" evidence="2">
    <location>
        <begin position="60"/>
        <end position="290"/>
    </location>
</feature>
<evidence type="ECO:0000313" key="4">
    <source>
        <dbReference type="Proteomes" id="UP001233271"/>
    </source>
</evidence>
<keyword evidence="1" id="KW-0175">Coiled coil</keyword>
<dbReference type="Pfam" id="PF03357">
    <property type="entry name" value="Snf7"/>
    <property type="match status" value="1"/>
</dbReference>
<dbReference type="GeneID" id="85495170"/>
<dbReference type="GO" id="GO:0007034">
    <property type="term" value="P:vacuolar transport"/>
    <property type="evidence" value="ECO:0007669"/>
    <property type="project" value="InterPro"/>
</dbReference>
<name>A0AA48L3J8_9TREE</name>
<feature type="compositionally biased region" description="Basic and acidic residues" evidence="2">
    <location>
        <begin position="1023"/>
        <end position="1068"/>
    </location>
</feature>
<dbReference type="InterPro" id="IPR005024">
    <property type="entry name" value="Snf7_fam"/>
</dbReference>
<gene>
    <name evidence="3" type="ORF">CcaverHIS019_0401200</name>
</gene>
<dbReference type="KEGG" id="ccac:CcaHIS019_0401200"/>
<proteinExistence type="predicted"/>
<feature type="region of interest" description="Disordered" evidence="2">
    <location>
        <begin position="611"/>
        <end position="637"/>
    </location>
</feature>
<dbReference type="InterPro" id="IPR031355">
    <property type="entry name" value="YBL010C/LAA2-like"/>
</dbReference>
<feature type="compositionally biased region" description="Low complexity" evidence="2">
    <location>
        <begin position="486"/>
        <end position="496"/>
    </location>
</feature>
<feature type="coiled-coil region" evidence="1">
    <location>
        <begin position="844"/>
        <end position="871"/>
    </location>
</feature>
<dbReference type="RefSeq" id="XP_060456565.1">
    <property type="nucleotide sequence ID" value="XM_060599920.1"/>
</dbReference>
<feature type="compositionally biased region" description="Low complexity" evidence="2">
    <location>
        <begin position="508"/>
        <end position="518"/>
    </location>
</feature>
<accession>A0AA48L3J8</accession>
<dbReference type="PANTHER" id="PTHR38698">
    <property type="entry name" value="EXPRESSED PROTEIN"/>
    <property type="match status" value="1"/>
</dbReference>
<protein>
    <submittedName>
        <fullName evidence="3">Uncharacterized protein</fullName>
    </submittedName>
</protein>
<dbReference type="PANTHER" id="PTHR38698:SF1">
    <property type="entry name" value="FUNGAL PROTEIN"/>
    <property type="match status" value="1"/>
</dbReference>
<evidence type="ECO:0000256" key="2">
    <source>
        <dbReference type="SAM" id="MobiDB-lite"/>
    </source>
</evidence>
<feature type="compositionally biased region" description="Low complexity" evidence="2">
    <location>
        <begin position="269"/>
        <end position="279"/>
    </location>
</feature>
<reference evidence="3" key="1">
    <citation type="journal article" date="2023" name="BMC Genomics">
        <title>Chromosome-level genome assemblies of Cutaneotrichosporon spp. (Trichosporonales, Basidiomycota) reveal imbalanced evolution between nucleotide sequences and chromosome synteny.</title>
        <authorList>
            <person name="Kobayashi Y."/>
            <person name="Kayamori A."/>
            <person name="Aoki K."/>
            <person name="Shiwa Y."/>
            <person name="Matsutani M."/>
            <person name="Fujita N."/>
            <person name="Sugita T."/>
            <person name="Iwasaki W."/>
            <person name="Tanaka N."/>
            <person name="Takashima M."/>
        </authorList>
    </citation>
    <scope>NUCLEOTIDE SEQUENCE</scope>
    <source>
        <strain evidence="3">HIS019</strain>
    </source>
</reference>
<feature type="region of interest" description="Disordered" evidence="2">
    <location>
        <begin position="23"/>
        <end position="44"/>
    </location>
</feature>
<feature type="compositionally biased region" description="Polar residues" evidence="2">
    <location>
        <begin position="133"/>
        <end position="145"/>
    </location>
</feature>
<evidence type="ECO:0000256" key="1">
    <source>
        <dbReference type="SAM" id="Coils"/>
    </source>
</evidence>
<feature type="region of interest" description="Disordered" evidence="2">
    <location>
        <begin position="1023"/>
        <end position="1080"/>
    </location>
</feature>
<feature type="compositionally biased region" description="Low complexity" evidence="2">
    <location>
        <begin position="616"/>
        <end position="629"/>
    </location>
</feature>
<sequence>MWSAPSTPPTPTRRSFTYVPYHLQNQPALPRGKPPQSPWRVSHSPASSLSRAFYISPFSMDDDPWADAQSPRSGTPTALSPRPSGEVVGESPLVRSSKDGDLGSPSADLVRVSLSSLEPAKGEGRSIPPSPSKLVSPSEPASSLPKNAGFDDIPLDNHLSDPFASDPFSTDPYAGPFSSKAFSPRDSPSTSPKRAADPFTTSPSKRAASPDPFAADADEHEFFSPMPSAIEAFGSPLKPADDSGAALSQSASPKDDTPSSHNAPGAFDANASPAAKALASDFSPPANDFSPHVMDDLAAAPANDFDDLAAAPANDFDDLAAAPANDFDDFDDFDDPAPADFGGDEFGDFGDFGDADVAPMPAAPAPVPAPVEVRWSTLSLRPVPPRLELLQRLMGVLEPLVPNHSDFTDEPPRAVGGLSQVLTSESSRDVYAQLTTAPILKPLDWTRSRVRREHLIAMGVPVNLDEVDSHRLSALPPLRITTADMPARSQSAAPAPQKRHSLPPPGPATAGASAPVSARNSHVDKYDLGPRPVLDTARAEELCGLEEEQLALLTLSKLQALQAELEQTTASASGLLAYLLQLKDALGTDSRTYNGMISELIANAAKQKAPSSGLFRRSTGPRSRPTSMSATPRRVGSPDGYAANVKWWGDAISASLKAGYLGDTLVLHPSQLPDKFANGTQRPRGLVGVLDALTPATLLPLARYDAQTMPIDAAPSLGSRVAGGVLGAGWAVLGRLSPFSSSGPSEEQLWKATSDDLVHLPSIRSAAAAWIAHITANPPLNYTDSVFSRASFTLEFKDIMSTPLSTADMNILLRWLERDARRIVVDGDIIKIGTGQVSEADRGAVAVSDALERVESQVVAAEKEAETCTVKARAKVASGQRSAAAAYLRSRKGLDDVVAKRVAAGEQLRSVRRALNQAKDDAEMISVYEASTAALASALSDPRLSPERIAATTDALADALADQREIDDAVRLAGVAVAPDVDDDELAAELEALVIDEKKRLEVEAKERARAEAEAKVRAEAAAKEKAEKEAKEAKEKVEREAREKAEKAEKERIAKEKAKEAAEEAEKPSNTSLANADWARRYDEAQAREIAEKARFEEERLAREARMMPAE</sequence>
<feature type="region of interest" description="Disordered" evidence="2">
    <location>
        <begin position="480"/>
        <end position="529"/>
    </location>
</feature>
<keyword evidence="4" id="KW-1185">Reference proteome</keyword>
<dbReference type="Proteomes" id="UP001233271">
    <property type="component" value="Chromosome 4"/>
</dbReference>